<name>G0VMK8_MEGEL</name>
<dbReference type="KEGG" id="med:MELS_2183"/>
<accession>G0VMK8</accession>
<dbReference type="AlphaFoldDB" id="G0VMK8"/>
<protein>
    <submittedName>
        <fullName evidence="1">Uncharacterized protein</fullName>
    </submittedName>
</protein>
<sequence length="55" mass="6591">MKDIPFMRSLFFQFEFETSANEPRQTNHEKGCRMKRQSFFTTSPDAVKMIKWIGN</sequence>
<evidence type="ECO:0000313" key="2">
    <source>
        <dbReference type="Proteomes" id="UP000010111"/>
    </source>
</evidence>
<proteinExistence type="predicted"/>
<dbReference type="HOGENOM" id="CLU_3026993_0_0_9"/>
<dbReference type="STRING" id="1064535.MELS_2183"/>
<dbReference type="Proteomes" id="UP000010111">
    <property type="component" value="Chromosome"/>
</dbReference>
<reference evidence="1 2" key="1">
    <citation type="journal article" date="2011" name="J. Bacteriol.">
        <title>Genome Sequence of the Ruminal Bacterium Megasphaera elsdenii.</title>
        <authorList>
            <person name="Marx H."/>
            <person name="Graf A.B."/>
            <person name="Tatto N."/>
            <person name="Thallinger G.G."/>
            <person name="Mattanovich D."/>
            <person name="Sauer M."/>
        </authorList>
    </citation>
    <scope>NUCLEOTIDE SEQUENCE [LARGE SCALE GENOMIC DNA]</scope>
    <source>
        <strain evidence="1 2">DSM 20460</strain>
    </source>
</reference>
<keyword evidence="2" id="KW-1185">Reference proteome</keyword>
<gene>
    <name evidence="1" type="ORF">MELS_2183</name>
</gene>
<organism evidence="1 2">
    <name type="scientific">Megasphaera elsdenii DSM 20460</name>
    <dbReference type="NCBI Taxonomy" id="1064535"/>
    <lineage>
        <taxon>Bacteria</taxon>
        <taxon>Bacillati</taxon>
        <taxon>Bacillota</taxon>
        <taxon>Negativicutes</taxon>
        <taxon>Veillonellales</taxon>
        <taxon>Veillonellaceae</taxon>
        <taxon>Megasphaera</taxon>
    </lineage>
</organism>
<evidence type="ECO:0000313" key="1">
    <source>
        <dbReference type="EMBL" id="CCC74400.1"/>
    </source>
</evidence>
<dbReference type="EMBL" id="HE576794">
    <property type="protein sequence ID" value="CCC74400.1"/>
    <property type="molecule type" value="Genomic_DNA"/>
</dbReference>